<gene>
    <name evidence="2" type="ORF">UC8_21810</name>
</gene>
<dbReference type="AlphaFoldDB" id="A0A5B9QS28"/>
<evidence type="ECO:0000313" key="3">
    <source>
        <dbReference type="Proteomes" id="UP000325286"/>
    </source>
</evidence>
<sequence length="220" mass="25039">MVTRWRPRIWRSQKDVAATRVHHLVLALGWCGGQLTKGTKVANLRIPAEVWPSNNRPSKPGSRRRPAGESTALVIRHWQAIKQPSRKWAIDRANTDSKIQREPSQKKNHENDERHEGRGMYFSCDSCLSWFEIHQRIDERRQHTTIKLIDRPTTDRKNDRVQRATGEILQADKKTTLRRSVATDGSAVLTRSASYTPTNYPSSTIAASSSNSSVQCSKSE</sequence>
<feature type="compositionally biased region" description="Basic and acidic residues" evidence="1">
    <location>
        <begin position="88"/>
        <end position="116"/>
    </location>
</feature>
<protein>
    <submittedName>
        <fullName evidence="2">Uncharacterized protein</fullName>
    </submittedName>
</protein>
<keyword evidence="3" id="KW-1185">Reference proteome</keyword>
<organism evidence="2 3">
    <name type="scientific">Roseimaritima ulvae</name>
    <dbReference type="NCBI Taxonomy" id="980254"/>
    <lineage>
        <taxon>Bacteria</taxon>
        <taxon>Pseudomonadati</taxon>
        <taxon>Planctomycetota</taxon>
        <taxon>Planctomycetia</taxon>
        <taxon>Pirellulales</taxon>
        <taxon>Pirellulaceae</taxon>
        <taxon>Roseimaritima</taxon>
    </lineage>
</organism>
<feature type="region of interest" description="Disordered" evidence="1">
    <location>
        <begin position="50"/>
        <end position="69"/>
    </location>
</feature>
<proteinExistence type="predicted"/>
<accession>A0A5B9QS28</accession>
<dbReference type="EMBL" id="CP042914">
    <property type="protein sequence ID" value="QEG40175.1"/>
    <property type="molecule type" value="Genomic_DNA"/>
</dbReference>
<dbReference type="Proteomes" id="UP000325286">
    <property type="component" value="Chromosome"/>
</dbReference>
<feature type="compositionally biased region" description="Low complexity" evidence="1">
    <location>
        <begin position="202"/>
        <end position="220"/>
    </location>
</feature>
<name>A0A5B9QS28_9BACT</name>
<feature type="region of interest" description="Disordered" evidence="1">
    <location>
        <begin position="85"/>
        <end position="116"/>
    </location>
</feature>
<evidence type="ECO:0000256" key="1">
    <source>
        <dbReference type="SAM" id="MobiDB-lite"/>
    </source>
</evidence>
<evidence type="ECO:0000313" key="2">
    <source>
        <dbReference type="EMBL" id="QEG40175.1"/>
    </source>
</evidence>
<reference evidence="2 3" key="1">
    <citation type="submission" date="2019-08" db="EMBL/GenBank/DDBJ databases">
        <title>Deep-cultivation of Planctomycetes and their phenomic and genomic characterization uncovers novel biology.</title>
        <authorList>
            <person name="Wiegand S."/>
            <person name="Jogler M."/>
            <person name="Boedeker C."/>
            <person name="Pinto D."/>
            <person name="Vollmers J."/>
            <person name="Rivas-Marin E."/>
            <person name="Kohn T."/>
            <person name="Peeters S.H."/>
            <person name="Heuer A."/>
            <person name="Rast P."/>
            <person name="Oberbeckmann S."/>
            <person name="Bunk B."/>
            <person name="Jeske O."/>
            <person name="Meyerdierks A."/>
            <person name="Storesund J.E."/>
            <person name="Kallscheuer N."/>
            <person name="Luecker S."/>
            <person name="Lage O.M."/>
            <person name="Pohl T."/>
            <person name="Merkel B.J."/>
            <person name="Hornburger P."/>
            <person name="Mueller R.-W."/>
            <person name="Bruemmer F."/>
            <person name="Labrenz M."/>
            <person name="Spormann A.M."/>
            <person name="Op den Camp H."/>
            <person name="Overmann J."/>
            <person name="Amann R."/>
            <person name="Jetten M.S.M."/>
            <person name="Mascher T."/>
            <person name="Medema M.H."/>
            <person name="Devos D.P."/>
            <person name="Kaster A.-K."/>
            <person name="Ovreas L."/>
            <person name="Rohde M."/>
            <person name="Galperin M.Y."/>
            <person name="Jogler C."/>
        </authorList>
    </citation>
    <scope>NUCLEOTIDE SEQUENCE [LARGE SCALE GENOMIC DNA]</scope>
    <source>
        <strain evidence="2 3">UC8</strain>
    </source>
</reference>
<feature type="region of interest" description="Disordered" evidence="1">
    <location>
        <begin position="193"/>
        <end position="220"/>
    </location>
</feature>
<dbReference type="KEGG" id="rul:UC8_21810"/>